<keyword evidence="1" id="KW-1133">Transmembrane helix</keyword>
<keyword evidence="1" id="KW-0472">Membrane</keyword>
<evidence type="ECO:0000256" key="1">
    <source>
        <dbReference type="SAM" id="Phobius"/>
    </source>
</evidence>
<keyword evidence="3" id="KW-1185">Reference proteome</keyword>
<evidence type="ECO:0000313" key="3">
    <source>
        <dbReference type="Proteomes" id="UP001203410"/>
    </source>
</evidence>
<accession>A0ABT0RX47</accession>
<name>A0ABT0RX47_9SPHN</name>
<dbReference type="EMBL" id="JAMGBA010000002">
    <property type="protein sequence ID" value="MCL6699285.1"/>
    <property type="molecule type" value="Genomic_DNA"/>
</dbReference>
<keyword evidence="1" id="KW-0812">Transmembrane</keyword>
<sequence>MSNPAITAALIAASRQQEVEEAIEGRLTKAKATGPTSAVALDLTGKEKELLDQAVAEGTVKTTSDGRYYLNERAIADRKEGQGFMVLLILLVAASIMASGIVLVKMAGN</sequence>
<dbReference type="Proteomes" id="UP001203410">
    <property type="component" value="Unassembled WGS sequence"/>
</dbReference>
<evidence type="ECO:0000313" key="2">
    <source>
        <dbReference type="EMBL" id="MCL6699285.1"/>
    </source>
</evidence>
<dbReference type="RefSeq" id="WP_249904704.1">
    <property type="nucleotide sequence ID" value="NZ_JAMGBA010000002.1"/>
</dbReference>
<feature type="transmembrane region" description="Helical" evidence="1">
    <location>
        <begin position="83"/>
        <end position="104"/>
    </location>
</feature>
<reference evidence="2 3" key="1">
    <citation type="submission" date="2022-05" db="EMBL/GenBank/DDBJ databases">
        <authorList>
            <person name="Jo J.-H."/>
            <person name="Im W.-T."/>
        </authorList>
    </citation>
    <scope>NUCLEOTIDE SEQUENCE [LARGE SCALE GENOMIC DNA]</scope>
    <source>
        <strain evidence="2 3">NSE70-1</strain>
    </source>
</reference>
<gene>
    <name evidence="2" type="ORF">LZ496_10905</name>
</gene>
<protein>
    <submittedName>
        <fullName evidence="2">Uncharacterized protein</fullName>
    </submittedName>
</protein>
<comment type="caution">
    <text evidence="2">The sequence shown here is derived from an EMBL/GenBank/DDBJ whole genome shotgun (WGS) entry which is preliminary data.</text>
</comment>
<proteinExistence type="predicted"/>
<organism evidence="2 3">
    <name type="scientific">Sphingomonas caseinilyticus</name>
    <dbReference type="NCBI Taxonomy" id="2908205"/>
    <lineage>
        <taxon>Bacteria</taxon>
        <taxon>Pseudomonadati</taxon>
        <taxon>Pseudomonadota</taxon>
        <taxon>Alphaproteobacteria</taxon>
        <taxon>Sphingomonadales</taxon>
        <taxon>Sphingomonadaceae</taxon>
        <taxon>Sphingomonas</taxon>
    </lineage>
</organism>